<evidence type="ECO:0000256" key="3">
    <source>
        <dbReference type="ARBA" id="ARBA00022741"/>
    </source>
</evidence>
<dbReference type="GO" id="GO:0015937">
    <property type="term" value="P:coenzyme A biosynthetic process"/>
    <property type="evidence" value="ECO:0007669"/>
    <property type="project" value="InterPro"/>
</dbReference>
<evidence type="ECO:0000259" key="7">
    <source>
        <dbReference type="Pfam" id="PF06414"/>
    </source>
</evidence>
<dbReference type="InterPro" id="IPR027417">
    <property type="entry name" value="P-loop_NTPase"/>
</dbReference>
<keyword evidence="9" id="KW-1185">Reference proteome</keyword>
<evidence type="ECO:0000313" key="8">
    <source>
        <dbReference type="EMBL" id="ABW32215.1"/>
    </source>
</evidence>
<accession>A8ZN16</accession>
<dbReference type="GO" id="GO:0005524">
    <property type="term" value="F:ATP binding"/>
    <property type="evidence" value="ECO:0007669"/>
    <property type="project" value="UniProtKB-KW"/>
</dbReference>
<dbReference type="SUPFAM" id="SSF52540">
    <property type="entry name" value="P-loop containing nucleoside triphosphate hydrolases"/>
    <property type="match status" value="1"/>
</dbReference>
<organism evidence="8 9">
    <name type="scientific">Acaryochloris marina (strain MBIC 11017)</name>
    <dbReference type="NCBI Taxonomy" id="329726"/>
    <lineage>
        <taxon>Bacteria</taxon>
        <taxon>Bacillati</taxon>
        <taxon>Cyanobacteriota</taxon>
        <taxon>Cyanophyceae</taxon>
        <taxon>Acaryochloridales</taxon>
        <taxon>Acaryochloridaceae</taxon>
        <taxon>Acaryochloris</taxon>
    </lineage>
</organism>
<comment type="similarity">
    <text evidence="1">Belongs to the zeta toxin family.</text>
</comment>
<keyword evidence="3" id="KW-0547">Nucleotide-binding</keyword>
<name>A8ZN16_ACAM1</name>
<evidence type="ECO:0000256" key="6">
    <source>
        <dbReference type="ARBA" id="ARBA00048178"/>
    </source>
</evidence>
<dbReference type="InterPro" id="IPR001977">
    <property type="entry name" value="Depp_CoAkinase"/>
</dbReference>
<dbReference type="PRINTS" id="PR00988">
    <property type="entry name" value="URIDINKINASE"/>
</dbReference>
<keyword evidence="8" id="KW-0614">Plasmid</keyword>
<dbReference type="PROSITE" id="PS51219">
    <property type="entry name" value="DPCK"/>
    <property type="match status" value="1"/>
</dbReference>
<evidence type="ECO:0000313" key="9">
    <source>
        <dbReference type="Proteomes" id="UP000000268"/>
    </source>
</evidence>
<dbReference type="InterPro" id="IPR010488">
    <property type="entry name" value="Zeta_toxin_domain"/>
</dbReference>
<proteinExistence type="inferred from homology"/>
<reference evidence="8 9" key="1">
    <citation type="journal article" date="2008" name="Proc. Natl. Acad. Sci. U.S.A.">
        <title>Niche adaptation and genome expansion in the chlorophyll d-producing cyanobacterium Acaryochloris marina.</title>
        <authorList>
            <person name="Swingley W.D."/>
            <person name="Chen M."/>
            <person name="Cheung P.C."/>
            <person name="Conrad A.L."/>
            <person name="Dejesa L.C."/>
            <person name="Hao J."/>
            <person name="Honchak B.M."/>
            <person name="Karbach L.E."/>
            <person name="Kurdoglu A."/>
            <person name="Lahiri S."/>
            <person name="Mastrian S.D."/>
            <person name="Miyashita H."/>
            <person name="Page L."/>
            <person name="Ramakrishna P."/>
            <person name="Satoh S."/>
            <person name="Sattley W.M."/>
            <person name="Shimada Y."/>
            <person name="Taylor H.L."/>
            <person name="Tomo T."/>
            <person name="Tsuchiya T."/>
            <person name="Wang Z.T."/>
            <person name="Raymond J."/>
            <person name="Mimuro M."/>
            <person name="Blankenship R.E."/>
            <person name="Touchman J.W."/>
        </authorList>
    </citation>
    <scope>NUCLEOTIDE SEQUENCE [LARGE SCALE GENOMIC DNA]</scope>
    <source>
        <strain evidence="9">MBIC 11017</strain>
        <plasmid evidence="9">Plasmid pREB3</plasmid>
    </source>
</reference>
<evidence type="ECO:0000256" key="4">
    <source>
        <dbReference type="ARBA" id="ARBA00022840"/>
    </source>
</evidence>
<dbReference type="Gene3D" id="3.40.50.300">
    <property type="entry name" value="P-loop containing nucleotide triphosphate hydrolases"/>
    <property type="match status" value="1"/>
</dbReference>
<sequence>MTKSIIIGIAGGSGAGKTTLAKALADRCNGRALLISHDRYYRYIP</sequence>
<dbReference type="Proteomes" id="UP000000268">
    <property type="component" value="Plasmid pREB3"/>
</dbReference>
<dbReference type="RefSeq" id="WP_012167531.1">
    <property type="nucleotide sequence ID" value="NC_009928.1"/>
</dbReference>
<evidence type="ECO:0000256" key="5">
    <source>
        <dbReference type="ARBA" id="ARBA00032897"/>
    </source>
</evidence>
<feature type="domain" description="Zeta toxin" evidence="7">
    <location>
        <begin position="6"/>
        <end position="45"/>
    </location>
</feature>
<dbReference type="EC" id="2.7.1.176" evidence="2"/>
<geneLocation type="plasmid" evidence="8 9">
    <name>pREB3</name>
</geneLocation>
<dbReference type="KEGG" id="amr:AM1_C0285"/>
<keyword evidence="4" id="KW-0067">ATP-binding</keyword>
<dbReference type="GO" id="GO:0004140">
    <property type="term" value="F:dephospho-CoA kinase activity"/>
    <property type="evidence" value="ECO:0007669"/>
    <property type="project" value="InterPro"/>
</dbReference>
<protein>
    <recommendedName>
        <fullName evidence="5">UDP-N-acetylglucosamine kinase</fullName>
        <ecNumber evidence="2">2.7.1.176</ecNumber>
    </recommendedName>
    <alternativeName>
        <fullName evidence="5">UDP-N-acetylglucosamine kinase</fullName>
    </alternativeName>
</protein>
<dbReference type="Pfam" id="PF06414">
    <property type="entry name" value="Zeta_toxin"/>
    <property type="match status" value="1"/>
</dbReference>
<dbReference type="HOGENOM" id="CLU_3194747_0_0_3"/>
<dbReference type="EMBL" id="CP000840">
    <property type="protein sequence ID" value="ABW32215.1"/>
    <property type="molecule type" value="Genomic_DNA"/>
</dbReference>
<gene>
    <name evidence="8" type="ordered locus">AM1_C0285</name>
</gene>
<evidence type="ECO:0000256" key="2">
    <source>
        <dbReference type="ARBA" id="ARBA00011963"/>
    </source>
</evidence>
<evidence type="ECO:0000256" key="1">
    <source>
        <dbReference type="ARBA" id="ARBA00009104"/>
    </source>
</evidence>
<comment type="catalytic activity">
    <reaction evidence="6">
        <text>UDP-N-acetyl-alpha-D-glucosamine + ATP = UDP-N-acetyl-alpha-D-glucosamine 3'-phosphate + ADP + H(+)</text>
        <dbReference type="Rhea" id="RHEA:32671"/>
        <dbReference type="ChEBI" id="CHEBI:15378"/>
        <dbReference type="ChEBI" id="CHEBI:30616"/>
        <dbReference type="ChEBI" id="CHEBI:57705"/>
        <dbReference type="ChEBI" id="CHEBI:64353"/>
        <dbReference type="ChEBI" id="CHEBI:456216"/>
        <dbReference type="EC" id="2.7.1.176"/>
    </reaction>
</comment>
<dbReference type="AlphaFoldDB" id="A8ZN16"/>